<dbReference type="SUPFAM" id="SSF50630">
    <property type="entry name" value="Acid proteases"/>
    <property type="match status" value="1"/>
</dbReference>
<keyword evidence="1" id="KW-0645">Protease</keyword>
<accession>A0A1U7DLK7</accession>
<dbReference type="EMBL" id="CP019124">
    <property type="protein sequence ID" value="APX90758.1"/>
    <property type="molecule type" value="Genomic_DNA"/>
</dbReference>
<proteinExistence type="predicted"/>
<name>A0A1U7DLK7_9RHOB</name>
<dbReference type="NCBIfam" id="TIGR02281">
    <property type="entry name" value="clan_AA_DTGA"/>
    <property type="match status" value="1"/>
</dbReference>
<evidence type="ECO:0000313" key="2">
    <source>
        <dbReference type="Proteomes" id="UP000187266"/>
    </source>
</evidence>
<organism evidence="1 2">
    <name type="scientific">Brevirhabdus pacifica</name>
    <dbReference type="NCBI Taxonomy" id="1267768"/>
    <lineage>
        <taxon>Bacteria</taxon>
        <taxon>Pseudomonadati</taxon>
        <taxon>Pseudomonadota</taxon>
        <taxon>Alphaproteobacteria</taxon>
        <taxon>Rhodobacterales</taxon>
        <taxon>Paracoccaceae</taxon>
        <taxon>Brevirhabdus</taxon>
    </lineage>
</organism>
<keyword evidence="2" id="KW-1185">Reference proteome</keyword>
<dbReference type="GO" id="GO:0006508">
    <property type="term" value="P:proteolysis"/>
    <property type="evidence" value="ECO:0007669"/>
    <property type="project" value="UniProtKB-KW"/>
</dbReference>
<dbReference type="Gene3D" id="2.40.70.10">
    <property type="entry name" value="Acid Proteases"/>
    <property type="match status" value="1"/>
</dbReference>
<evidence type="ECO:0000313" key="1">
    <source>
        <dbReference type="EMBL" id="APX90758.1"/>
    </source>
</evidence>
<dbReference type="STRING" id="1267768.BV394_14420"/>
<dbReference type="RefSeq" id="WP_076980775.1">
    <property type="nucleotide sequence ID" value="NZ_CP019124.1"/>
</dbReference>
<dbReference type="InterPro" id="IPR034122">
    <property type="entry name" value="Retropepsin-like_bacterial"/>
</dbReference>
<accession>A0A2M9DHY4</accession>
<dbReference type="InterPro" id="IPR021109">
    <property type="entry name" value="Peptidase_aspartic_dom_sf"/>
</dbReference>
<protein>
    <submittedName>
        <fullName evidence="1">Aspartyl protease</fullName>
    </submittedName>
</protein>
<sequence>MTGDNLAELGYFVLLGGVILGYFLISNRHALAKLFQFGMLWGVIFVGVVALAGLWDDLERRVVPRQAVFASEGRIEVPVNRDGHFYLTLEVGDTPIRFVIDTGATDVVLSRDDAERLGFDMSTLGFAGEARTANGRVRTARVELENVGVGDLRDSTLPAYVNEGEMDTSLLGMAYLKRFEKVEISKKTMVLKR</sequence>
<dbReference type="Pfam" id="PF13975">
    <property type="entry name" value="gag-asp_proteas"/>
    <property type="match status" value="1"/>
</dbReference>
<dbReference type="InterPro" id="IPR011969">
    <property type="entry name" value="Clan_AA_Asp_peptidase_C"/>
</dbReference>
<dbReference type="AlphaFoldDB" id="A0A1U7DLK7"/>
<keyword evidence="1" id="KW-0378">Hydrolase</keyword>
<reference evidence="1 2" key="1">
    <citation type="submission" date="2017-01" db="EMBL/GenBank/DDBJ databases">
        <title>Genomic analysis of Xuhuaishuia manganoxidans DY6-4.</title>
        <authorList>
            <person name="Wang X."/>
        </authorList>
    </citation>
    <scope>NUCLEOTIDE SEQUENCE [LARGE SCALE GENOMIC DNA]</scope>
    <source>
        <strain evidence="1 2">DY6-4</strain>
    </source>
</reference>
<dbReference type="OrthoDB" id="7595324at2"/>
<dbReference type="GO" id="GO:0008233">
    <property type="term" value="F:peptidase activity"/>
    <property type="evidence" value="ECO:0007669"/>
    <property type="project" value="UniProtKB-KW"/>
</dbReference>
<gene>
    <name evidence="1" type="ORF">BV394_14420</name>
</gene>
<dbReference type="Proteomes" id="UP000187266">
    <property type="component" value="Chromosome"/>
</dbReference>
<dbReference type="CDD" id="cd05483">
    <property type="entry name" value="retropepsin_like_bacteria"/>
    <property type="match status" value="1"/>
</dbReference>